<keyword evidence="1" id="KW-0472">Membrane</keyword>
<keyword evidence="1" id="KW-1133">Transmembrane helix</keyword>
<evidence type="ECO:0000256" key="1">
    <source>
        <dbReference type="SAM" id="Phobius"/>
    </source>
</evidence>
<proteinExistence type="predicted"/>
<evidence type="ECO:0000313" key="2">
    <source>
        <dbReference type="EMBL" id="HGM07635.1"/>
    </source>
</evidence>
<name>A0A7C4H5Q3_9CREN</name>
<dbReference type="EMBL" id="DTCA01000135">
    <property type="protein sequence ID" value="HGM07635.1"/>
    <property type="molecule type" value="Genomic_DNA"/>
</dbReference>
<sequence length="250" mass="28213">MWLNESCRIVVFSNCIDNYLGGNVLEYLKKVFMLSHKTRTYIVIEPSIIPIRVGDIKRSIAIEPLSIVICNTEEDSFVEFGYSIAEPIWLETVEVIPYSRSDLCGTAKTLGLDAVIKKDNKIGVPYLCIDSSYIDKETVTEIIGGGFIELENKPIVNSKCKLEIKISNDWISLFVKSILNTYIHEVEKCRYSTINLDKSLYPYSRTLASIDKEPVVVKIGKGYIFSIGIENIISLTLYALLILITFTKSS</sequence>
<accession>A0A7C4H5Q3</accession>
<protein>
    <submittedName>
        <fullName evidence="2">Uncharacterized protein</fullName>
    </submittedName>
</protein>
<comment type="caution">
    <text evidence="2">The sequence shown here is derived from an EMBL/GenBank/DDBJ whole genome shotgun (WGS) entry which is preliminary data.</text>
</comment>
<keyword evidence="1" id="KW-0812">Transmembrane</keyword>
<dbReference type="AlphaFoldDB" id="A0A7C4H5Q3"/>
<reference evidence="2" key="1">
    <citation type="journal article" date="2020" name="mSystems">
        <title>Genome- and Community-Level Interaction Insights into Carbon Utilization and Element Cycling Functions of Hydrothermarchaeota in Hydrothermal Sediment.</title>
        <authorList>
            <person name="Zhou Z."/>
            <person name="Liu Y."/>
            <person name="Xu W."/>
            <person name="Pan J."/>
            <person name="Luo Z.H."/>
            <person name="Li M."/>
        </authorList>
    </citation>
    <scope>NUCLEOTIDE SEQUENCE [LARGE SCALE GENOMIC DNA]</scope>
    <source>
        <strain evidence="2">SpSt-658</strain>
    </source>
</reference>
<gene>
    <name evidence="2" type="ORF">ENU31_04415</name>
</gene>
<organism evidence="2">
    <name type="scientific">Ignisphaera aggregans</name>
    <dbReference type="NCBI Taxonomy" id="334771"/>
    <lineage>
        <taxon>Archaea</taxon>
        <taxon>Thermoproteota</taxon>
        <taxon>Thermoprotei</taxon>
        <taxon>Desulfurococcales</taxon>
        <taxon>Desulfurococcaceae</taxon>
        <taxon>Ignisphaera</taxon>
    </lineage>
</organism>
<feature type="transmembrane region" description="Helical" evidence="1">
    <location>
        <begin position="223"/>
        <end position="246"/>
    </location>
</feature>